<evidence type="ECO:0000313" key="2">
    <source>
        <dbReference type="Proteomes" id="UP000294588"/>
    </source>
</evidence>
<keyword evidence="2" id="KW-1185">Reference proteome</keyword>
<dbReference type="Proteomes" id="UP000294588">
    <property type="component" value="Unassembled WGS sequence"/>
</dbReference>
<comment type="caution">
    <text evidence="1">The sequence shown here is derived from an EMBL/GenBank/DDBJ whole genome shotgun (WGS) entry which is preliminary data.</text>
</comment>
<sequence length="1672" mass="188308">MKKIVLSLFLLIPAIFISAQSRVISQSPNEVTFEFTLPEYQIDYLKINGITWQQIVSDEGIILEKEGYPELLFFCENIAIPVDGDISVKVSSVSSTTLKNINLKPIEKLVVQDNKVDYQFYQDTKAYRNNQLYPLEIVQAGKSAFIGDRRFVPLHIFPFQYRATTKELIVNSKFKVEVRILGSKSASPNWQLSENPIDQVGDSFFLNNASSKSWRLAKTKDNSYQSPKGGTSAVNEIQIIVNQEGIYKVTYQQLNDFIQIMTDSLEVAMAWDIDTIDPRHLELTDEKGPVPIHFYGEADGHFNRGDYFEFFGDRHYGDTCYNDDYTAENVYTLYLKSGLGARMAVENGGLVNSNPAQYIVPDAYEQTVHFEQQLLMDKLGHSWSDSNPDFYKEDIWFWRRIKAPDLDIIPFQLQYPKDSVIRRARAKVSLYGLTYSTSLAPGQYDHNATVRINQAMINTHNWIGQTEQIFENDVPFANSYLYHGTNNMYISLSGNTASGTLEQVLLDYLELTYWREYKTSEDKIKFTKPSDRPAGLYQFEISGFNTNDVSVYKIGSSIFNSLQIEPFAVNGGAPWTVSLQDSVYSTDVVYYAVTESKKLSPLGFRLNLPSDLKNPANAANVIMVGNRELLESEGADLLVNIWEADSYVVRKVDYQDIFDEFNHGIRSAESLKEFFTYAYNNWSPPQLNYVVLLGEGINDERDNSPSRQYALVPVKKVWTINHGATASDTWYGTIVGDDPIPDIVITRINAWKPEQVLAYAQKAYNYRNNLLTNRLWNNHITLSAGGTPGSAQNIFALQSERIRRKSIPQDYRVTRVYGSSQGVNSGYYGSSPQLKEAINTGTQYLQFMGHGGSGIWADYNLLNLSDIATLNNQTYPIVVSLACYCSAFDTNGLGSISEAFTMQPNKGAIATFGFTGLSYERSDEDWALALTEAIYKHDFPTLGQAYQYTLAKFTSNSGILGITYALTYGATLLGDPLIRLKKPITDISVNTDEAILMPGDTLVVRAQFPQDVLAARLYIQNNDEIILNIPYDLPVINGNYSANYIIPANIQPPYTRKIFLAGYSVTDEYIGRSVFGVGRSALTHIKTIPENPAWNDSLSFIAKLFSNEELLSLKATVCVDSTFAGATWLDLPMQAYPDIENGYITINKLPPLSPGKEYFFKYIMTTNSGNYESVLYSYLTRLPDLYLKDIKLETSNSEQILKVLVQNIGNSASLITDIKLYTQIPNSTETLVKTLDMPPLAVNEEIWVNFSLDDLPQANIGTITLKVKVNVSGAFPESHSNYNASNVISLTTCFNYYTVTNTGSLIQSVDNNVTCEIPPNLVPSGRNSVFYINSVGTYTANAQPDIYPIKLKSYDNSPSIPASNAYEIRTLDTALVDSTGTFINNKKIKLTFFYSTNDQETQNLETENSYKIYRWEDSGKKWILQGGNISASEDKVNFEVSKPGIYTIYRNCDRIRPSIDINVQEQEFTVGGYISGTGTMSLLLSDANGIDVFDNSIQLYLNGTKVPEEDYTVTINSEYLNRIPVKYQLNLSKGTYSLVIDCKDVNGNFNTRETQFYVNNTFDIKNIGNYPNPVLGVTEDPKNQGRTRFTYVLTDDADEVTIKVYTVAGRLVKTFKNLPTGVGYHEYPRTVYGWDCKDEFGYYLANGVYFYKVIAKKGNKKIEKTMKMAILK</sequence>
<gene>
    <name evidence="1" type="ORF">E0946_03845</name>
</gene>
<name>A0AC61QJC5_9BACT</name>
<reference evidence="1" key="1">
    <citation type="submission" date="2019-03" db="EMBL/GenBank/DDBJ databases">
        <title>Candidatus Syntrophosphaera thermopropionivorans: a novel player in syntrophic propionate oxidation during anaerobic digestion.</title>
        <authorList>
            <person name="Dyksma S."/>
        </authorList>
    </citation>
    <scope>NUCLEOTIDE SEQUENCE</scope>
    <source>
        <strain evidence="1">W5</strain>
    </source>
</reference>
<evidence type="ECO:0000313" key="1">
    <source>
        <dbReference type="EMBL" id="TDF73157.1"/>
    </source>
</evidence>
<protein>
    <submittedName>
        <fullName evidence="1">Uncharacterized protein</fullName>
    </submittedName>
</protein>
<dbReference type="EMBL" id="SMOG01000008">
    <property type="protein sequence ID" value="TDF73157.1"/>
    <property type="molecule type" value="Genomic_DNA"/>
</dbReference>
<proteinExistence type="predicted"/>
<organism evidence="1 2">
    <name type="scientific">Candidatus Syntrophosphaera thermopropionivorans</name>
    <dbReference type="NCBI Taxonomy" id="2593015"/>
    <lineage>
        <taxon>Bacteria</taxon>
        <taxon>Pseudomonadati</taxon>
        <taxon>Candidatus Cloacimonadota</taxon>
        <taxon>Candidatus Cloacimonadia</taxon>
        <taxon>Candidatus Cloacimonadales</taxon>
        <taxon>Candidatus Cloacimonadaceae</taxon>
        <taxon>Candidatus Syntrophosphaera</taxon>
    </lineage>
</organism>
<accession>A0AC61QJC5</accession>